<evidence type="ECO:0000256" key="1">
    <source>
        <dbReference type="SAM" id="SignalP"/>
    </source>
</evidence>
<dbReference type="Gene3D" id="3.40.190.10">
    <property type="entry name" value="Periplasmic binding protein-like II"/>
    <property type="match status" value="2"/>
</dbReference>
<dbReference type="SUPFAM" id="SSF53850">
    <property type="entry name" value="Periplasmic binding protein-like II"/>
    <property type="match status" value="1"/>
</dbReference>
<proteinExistence type="predicted"/>
<dbReference type="Proteomes" id="UP000576645">
    <property type="component" value="Unassembled WGS sequence"/>
</dbReference>
<feature type="chain" id="PRO_5042937250" evidence="1">
    <location>
        <begin position="26"/>
        <end position="272"/>
    </location>
</feature>
<reference evidence="2 3" key="1">
    <citation type="submission" date="2019-09" db="EMBL/GenBank/DDBJ databases">
        <title>Draft genome sequencing and comparative genomics of hatchery-associated Vibrios.</title>
        <authorList>
            <person name="Kehlet-Delgado H."/>
            <person name="Mueller R.S."/>
        </authorList>
    </citation>
    <scope>NUCLEOTIDE SEQUENCE [LARGE SCALE GENOMIC DNA]</scope>
    <source>
        <strain evidence="2 3">09-121-3</strain>
    </source>
</reference>
<evidence type="ECO:0000313" key="3">
    <source>
        <dbReference type="Proteomes" id="UP000576645"/>
    </source>
</evidence>
<gene>
    <name evidence="2" type="ORF">F0238_00035</name>
</gene>
<dbReference type="AlphaFoldDB" id="A0AAP6ZKT8"/>
<comment type="caution">
    <text evidence="2">The sequence shown here is derived from an EMBL/GenBank/DDBJ whole genome shotgun (WGS) entry which is preliminary data.</text>
</comment>
<dbReference type="PANTHER" id="PTHR38834:SF3">
    <property type="entry name" value="SOLUTE-BINDING PROTEIN FAMILY 3_N-TERMINAL DOMAIN-CONTAINING PROTEIN"/>
    <property type="match status" value="1"/>
</dbReference>
<protein>
    <submittedName>
        <fullName evidence="2">Amino acid ABC transporter substrate-binding protein</fullName>
    </submittedName>
</protein>
<accession>A0AAP6ZKT8</accession>
<feature type="signal peptide" evidence="1">
    <location>
        <begin position="1"/>
        <end position="25"/>
    </location>
</feature>
<dbReference type="EMBL" id="VTXP01000001">
    <property type="protein sequence ID" value="NOJ21105.1"/>
    <property type="molecule type" value="Genomic_DNA"/>
</dbReference>
<name>A0AAP6ZKT8_9VIBR</name>
<dbReference type="RefSeq" id="WP_021455527.1">
    <property type="nucleotide sequence ID" value="NZ_JABSMU010000001.1"/>
</dbReference>
<dbReference type="PANTHER" id="PTHR38834">
    <property type="entry name" value="PERIPLASMIC SUBSTRATE BINDING PROTEIN FAMILY 3"/>
    <property type="match status" value="1"/>
</dbReference>
<evidence type="ECO:0000313" key="2">
    <source>
        <dbReference type="EMBL" id="NOJ21105.1"/>
    </source>
</evidence>
<sequence length="272" mass="31011">MLRWITKIKTFLCASSLIVSIASDAHPHPVELELYTQEFPPLQVEVDGVAEGYVVKFVEAVVQDAAQSLPMEVHQVHFTPWKRAMRITQNRANALFFSVSRTPVREDKFHWIGEVSPYEVGIYRHITGPKLETDELQALKGYRFGAQTEGSFEELIESLGFQRIIPVNYGKDAIRLLRANRVDYAPLVTVSYPYRMEQYGFDPDNFVEVMKVKQLCKALWLVTGKQTSPEVVSALSHSFETLKKQGKLAALIDAYQPDSAVMLRYRKQAAKR</sequence>
<keyword evidence="1" id="KW-0732">Signal</keyword>
<organism evidence="2 3">
    <name type="scientific">Vibrio coralliilyticus</name>
    <dbReference type="NCBI Taxonomy" id="190893"/>
    <lineage>
        <taxon>Bacteria</taxon>
        <taxon>Pseudomonadati</taxon>
        <taxon>Pseudomonadota</taxon>
        <taxon>Gammaproteobacteria</taxon>
        <taxon>Vibrionales</taxon>
        <taxon>Vibrionaceae</taxon>
        <taxon>Vibrio</taxon>
    </lineage>
</organism>